<evidence type="ECO:0000256" key="27">
    <source>
        <dbReference type="SAM" id="MobiDB-lite"/>
    </source>
</evidence>
<dbReference type="Pfam" id="PF17092">
    <property type="entry name" value="PCB_OB"/>
    <property type="match status" value="1"/>
</dbReference>
<keyword evidence="20" id="KW-0046">Antibiotic resistance</keyword>
<dbReference type="GO" id="GO:0008955">
    <property type="term" value="F:peptidoglycan glycosyltransferase activity"/>
    <property type="evidence" value="ECO:0007669"/>
    <property type="project" value="UniProtKB-EC"/>
</dbReference>
<dbReference type="Proteomes" id="UP000275137">
    <property type="component" value="Unassembled WGS sequence"/>
</dbReference>
<comment type="pathway">
    <text evidence="2">Cell wall biogenesis; peptidoglycan biosynthesis.</text>
</comment>
<feature type="domain" description="Penicillin-binding protein OB-like" evidence="30">
    <location>
        <begin position="319"/>
        <end position="421"/>
    </location>
</feature>
<proteinExistence type="inferred from homology"/>
<dbReference type="EMBL" id="RJVP01000002">
    <property type="protein sequence ID" value="ROH86926.1"/>
    <property type="molecule type" value="Genomic_DNA"/>
</dbReference>
<keyword evidence="11" id="KW-0328">Glycosyltransferase</keyword>
<dbReference type="Pfam" id="PF00905">
    <property type="entry name" value="Transpeptidase"/>
    <property type="match status" value="1"/>
</dbReference>
<dbReference type="InterPro" id="IPR050396">
    <property type="entry name" value="Glycosyltr_51/Transpeptidase"/>
</dbReference>
<keyword evidence="19" id="KW-0472">Membrane</keyword>
<evidence type="ECO:0000256" key="25">
    <source>
        <dbReference type="ARBA" id="ARBA00049902"/>
    </source>
</evidence>
<dbReference type="PANTHER" id="PTHR32282">
    <property type="entry name" value="BINDING PROTEIN TRANSPEPTIDASE, PUTATIVE-RELATED"/>
    <property type="match status" value="1"/>
</dbReference>
<dbReference type="GO" id="GO:0071555">
    <property type="term" value="P:cell wall organization"/>
    <property type="evidence" value="ECO:0007669"/>
    <property type="project" value="UniProtKB-KW"/>
</dbReference>
<keyword evidence="17" id="KW-0573">Peptidoglycan synthesis</keyword>
<dbReference type="GO" id="GO:0030288">
    <property type="term" value="C:outer membrane-bounded periplasmic space"/>
    <property type="evidence" value="ECO:0007669"/>
    <property type="project" value="TreeGrafter"/>
</dbReference>
<sequence length="845" mass="92766">MFLKKWLQLLVLAGVVLGLVATALVGIAAVLIYPNLPSLEAMTDYRPKVPLRVYTEDGHLIGEFGEERRALVSIQDVPQDLKHAILAAEDERFYTHGGVDTIGILRAAIANVTAGGFKEGASTITMQLARNFYLSREKTATRKLNEALLAIKIEHSLTKDQILEIYINQIYLGQRAYGYAAAAQVYFGKPLSKLNVAELATLAGLPKAPSRYNPLVNPKRAMARQQYVLRRMNALGFIDDATYQAALDTPVKAKKTRQALDLSADYVAEIARQAMFERYKDDIYSSGMKVYTTLRKANQEAANEALIQGLLTYDRRHGYRGPEKQLKAPEGATDNTWMDEALDEVEAYPPLLPALVMTSSPKQVEVYTKYGEVVVITGAGLELVKKQLNEKEPEKRKLVAGALVRIMKLGEVWHISQLPKVEAALVGLDSEDGAVRALVGGFNFERNKFNHATQAWRQPGSSFKPFIYSAALEKGYTPATLIEDEPIYISSTETGSGQAWEPRNYDNKFEGPIRIRTALTKSKNMVSVRILQGIGVSYAQDYITRFGFSTKDHPAYLAMALGSGSVTAWQLAGAYAVFANGGFRVRPYIISRIEDSQGKVVDKSRILRAGQDAPRVLDPRNAFLMTSMMQDVARVGTAAKARQLGRSDLAGKTGTTNNQFDAWFAGYNPKHVAVAWIGYDQPKSLGNNETGGQAALPIWINYMAEALKGMPDQPMSVPPGINSIKVNPYTGLRSVEGEGGYYEYFYDEFPPADTLPEPEYTEEPDPITPFPGHPSPGAGAALPAPVVTPASAPAGRVVAETKPVTEPKSQIDPRMAQPAPAKAEPRRAESADTRKRSPLQPDQLF</sequence>
<evidence type="ECO:0000313" key="32">
    <source>
        <dbReference type="Proteomes" id="UP000275137"/>
    </source>
</evidence>
<feature type="compositionally biased region" description="Low complexity" evidence="27">
    <location>
        <begin position="775"/>
        <end position="795"/>
    </location>
</feature>
<evidence type="ECO:0000256" key="5">
    <source>
        <dbReference type="ARBA" id="ARBA00012448"/>
    </source>
</evidence>
<dbReference type="RefSeq" id="WP_123236734.1">
    <property type="nucleotide sequence ID" value="NZ_RJVP01000002.1"/>
</dbReference>
<dbReference type="AlphaFoldDB" id="A0A3N0V290"/>
<dbReference type="PANTHER" id="PTHR32282:SF27">
    <property type="entry name" value="PENICILLIN-BINDING PROTEIN 1A"/>
    <property type="match status" value="1"/>
</dbReference>
<evidence type="ECO:0000256" key="8">
    <source>
        <dbReference type="ARBA" id="ARBA00022519"/>
    </source>
</evidence>
<evidence type="ECO:0000313" key="31">
    <source>
        <dbReference type="EMBL" id="ROH86926.1"/>
    </source>
</evidence>
<dbReference type="InterPro" id="IPR012338">
    <property type="entry name" value="Beta-lactam/transpept-like"/>
</dbReference>
<keyword evidence="7" id="KW-1003">Cell membrane</keyword>
<evidence type="ECO:0000256" key="14">
    <source>
        <dbReference type="ARBA" id="ARBA00022801"/>
    </source>
</evidence>
<dbReference type="InterPro" id="IPR001264">
    <property type="entry name" value="Glyco_trans_51"/>
</dbReference>
<evidence type="ECO:0000256" key="15">
    <source>
        <dbReference type="ARBA" id="ARBA00022960"/>
    </source>
</evidence>
<dbReference type="GO" id="GO:0009002">
    <property type="term" value="F:serine-type D-Ala-D-Ala carboxypeptidase activity"/>
    <property type="evidence" value="ECO:0007669"/>
    <property type="project" value="UniProtKB-EC"/>
</dbReference>
<dbReference type="NCBIfam" id="TIGR02074">
    <property type="entry name" value="PBP_1a_fam"/>
    <property type="match status" value="1"/>
</dbReference>
<evidence type="ECO:0000256" key="20">
    <source>
        <dbReference type="ARBA" id="ARBA00023251"/>
    </source>
</evidence>
<evidence type="ECO:0000256" key="4">
    <source>
        <dbReference type="ARBA" id="ARBA00007739"/>
    </source>
</evidence>
<keyword evidence="22" id="KW-0961">Cell wall biogenesis/degradation</keyword>
<dbReference type="GO" id="GO:0006508">
    <property type="term" value="P:proteolysis"/>
    <property type="evidence" value="ECO:0007669"/>
    <property type="project" value="UniProtKB-KW"/>
</dbReference>
<keyword evidence="32" id="KW-1185">Reference proteome</keyword>
<dbReference type="InterPro" id="IPR001460">
    <property type="entry name" value="PCN-bd_Tpept"/>
</dbReference>
<keyword evidence="10" id="KW-0645">Protease</keyword>
<feature type="domain" description="Glycosyl transferase family 51" evidence="29">
    <location>
        <begin position="58"/>
        <end position="232"/>
    </location>
</feature>
<dbReference type="GO" id="GO:0008360">
    <property type="term" value="P:regulation of cell shape"/>
    <property type="evidence" value="ECO:0007669"/>
    <property type="project" value="UniProtKB-KW"/>
</dbReference>
<evidence type="ECO:0000256" key="22">
    <source>
        <dbReference type="ARBA" id="ARBA00023316"/>
    </source>
</evidence>
<keyword evidence="16" id="KW-0735">Signal-anchor</keyword>
<keyword evidence="18" id="KW-1133">Transmembrane helix</keyword>
<evidence type="ECO:0000256" key="23">
    <source>
        <dbReference type="ARBA" id="ARBA00034000"/>
    </source>
</evidence>
<feature type="compositionally biased region" description="Basic and acidic residues" evidence="27">
    <location>
        <begin position="823"/>
        <end position="835"/>
    </location>
</feature>
<comment type="subcellular location">
    <subcellularLocation>
        <location evidence="1">Cell inner membrane</location>
        <topology evidence="1">Single-pass type II membrane protein</topology>
    </subcellularLocation>
</comment>
<keyword evidence="14" id="KW-0378">Hydrolase</keyword>
<protein>
    <recommendedName>
        <fullName evidence="6">Penicillin-binding protein 1A</fullName>
        <ecNumber evidence="24">2.4.99.28</ecNumber>
        <ecNumber evidence="5">3.4.16.4</ecNumber>
    </recommendedName>
</protein>
<dbReference type="UniPathway" id="UPA00219"/>
<dbReference type="EC" id="2.4.99.28" evidence="24"/>
<evidence type="ECO:0000259" key="28">
    <source>
        <dbReference type="Pfam" id="PF00905"/>
    </source>
</evidence>
<name>A0A3N0V290_9PROT</name>
<evidence type="ECO:0000256" key="26">
    <source>
        <dbReference type="ARBA" id="ARBA00060592"/>
    </source>
</evidence>
<evidence type="ECO:0000256" key="3">
    <source>
        <dbReference type="ARBA" id="ARBA00007090"/>
    </source>
</evidence>
<keyword evidence="15" id="KW-0133">Cell shape</keyword>
<dbReference type="Pfam" id="PF00912">
    <property type="entry name" value="Transgly"/>
    <property type="match status" value="1"/>
</dbReference>
<feature type="domain" description="Penicillin-binding protein transpeptidase" evidence="28">
    <location>
        <begin position="425"/>
        <end position="695"/>
    </location>
</feature>
<dbReference type="GO" id="GO:0009252">
    <property type="term" value="P:peptidoglycan biosynthetic process"/>
    <property type="evidence" value="ECO:0007669"/>
    <property type="project" value="UniProtKB-UniPathway"/>
</dbReference>
<dbReference type="FunFam" id="1.10.3810.10:FF:000003">
    <property type="entry name" value="Penicillin-binding protein 1a"/>
    <property type="match status" value="1"/>
</dbReference>
<dbReference type="GO" id="GO:0005886">
    <property type="term" value="C:plasma membrane"/>
    <property type="evidence" value="ECO:0007669"/>
    <property type="project" value="UniProtKB-SubCell"/>
</dbReference>
<evidence type="ECO:0000256" key="16">
    <source>
        <dbReference type="ARBA" id="ARBA00022968"/>
    </source>
</evidence>
<comment type="pathway">
    <text evidence="26">Glycan biosynthesis.</text>
</comment>
<comment type="caution">
    <text evidence="31">The sequence shown here is derived from an EMBL/GenBank/DDBJ whole genome shotgun (WGS) entry which is preliminary data.</text>
</comment>
<comment type="catalytic activity">
    <reaction evidence="23">
        <text>Preferential cleavage: (Ac)2-L-Lys-D-Ala-|-D-Ala. Also transpeptidation of peptidyl-alanyl moieties that are N-acyl substituents of D-alanine.</text>
        <dbReference type="EC" id="3.4.16.4"/>
    </reaction>
</comment>
<evidence type="ECO:0000256" key="9">
    <source>
        <dbReference type="ARBA" id="ARBA00022645"/>
    </source>
</evidence>
<evidence type="ECO:0000256" key="2">
    <source>
        <dbReference type="ARBA" id="ARBA00004752"/>
    </source>
</evidence>
<comment type="catalytic activity">
    <reaction evidence="25">
        <text>[GlcNAc-(1-&gt;4)-Mur2Ac(oyl-L-Ala-gamma-D-Glu-L-Lys-D-Ala-D-Ala)](n)-di-trans,octa-cis-undecaprenyl diphosphate + beta-D-GlcNAc-(1-&gt;4)-Mur2Ac(oyl-L-Ala-gamma-D-Glu-L-Lys-D-Ala-D-Ala)-di-trans,octa-cis-undecaprenyl diphosphate = [GlcNAc-(1-&gt;4)-Mur2Ac(oyl-L-Ala-gamma-D-Glu-L-Lys-D-Ala-D-Ala)](n+1)-di-trans,octa-cis-undecaprenyl diphosphate + di-trans,octa-cis-undecaprenyl diphosphate + H(+)</text>
        <dbReference type="Rhea" id="RHEA:23708"/>
        <dbReference type="Rhea" id="RHEA-COMP:9602"/>
        <dbReference type="Rhea" id="RHEA-COMP:9603"/>
        <dbReference type="ChEBI" id="CHEBI:15378"/>
        <dbReference type="ChEBI" id="CHEBI:58405"/>
        <dbReference type="ChEBI" id="CHEBI:60033"/>
        <dbReference type="ChEBI" id="CHEBI:78435"/>
        <dbReference type="EC" id="2.4.99.28"/>
    </reaction>
</comment>
<dbReference type="GO" id="GO:0046677">
    <property type="term" value="P:response to antibiotic"/>
    <property type="evidence" value="ECO:0007669"/>
    <property type="project" value="UniProtKB-KW"/>
</dbReference>
<keyword evidence="8" id="KW-0997">Cell inner membrane</keyword>
<dbReference type="GO" id="GO:0008658">
    <property type="term" value="F:penicillin binding"/>
    <property type="evidence" value="ECO:0007669"/>
    <property type="project" value="InterPro"/>
</dbReference>
<evidence type="ECO:0000256" key="7">
    <source>
        <dbReference type="ARBA" id="ARBA00022475"/>
    </source>
</evidence>
<dbReference type="InterPro" id="IPR031376">
    <property type="entry name" value="PCB_OB"/>
</dbReference>
<dbReference type="InterPro" id="IPR036950">
    <property type="entry name" value="PBP_transglycosylase"/>
</dbReference>
<feature type="region of interest" description="Disordered" evidence="27">
    <location>
        <begin position="752"/>
        <end position="845"/>
    </location>
</feature>
<evidence type="ECO:0000256" key="19">
    <source>
        <dbReference type="ARBA" id="ARBA00023136"/>
    </source>
</evidence>
<comment type="similarity">
    <text evidence="3">In the C-terminal section; belongs to the transpeptidase family.</text>
</comment>
<keyword evidence="21" id="KW-0511">Multifunctional enzyme</keyword>
<keyword evidence="13" id="KW-0812">Transmembrane</keyword>
<dbReference type="Gene3D" id="1.10.3810.10">
    <property type="entry name" value="Biosynthetic peptidoglycan transglycosylase-like"/>
    <property type="match status" value="1"/>
</dbReference>
<evidence type="ECO:0000256" key="24">
    <source>
        <dbReference type="ARBA" id="ARBA00044770"/>
    </source>
</evidence>
<comment type="similarity">
    <text evidence="4">In the N-terminal section; belongs to the glycosyltransferase 51 family.</text>
</comment>
<dbReference type="EC" id="3.4.16.4" evidence="5"/>
<reference evidence="31 32" key="1">
    <citation type="submission" date="2018-10" db="EMBL/GenBank/DDBJ databases">
        <authorList>
            <person name="Chen W.-M."/>
        </authorList>
    </citation>
    <scope>NUCLEOTIDE SEQUENCE [LARGE SCALE GENOMIC DNA]</scope>
    <source>
        <strain evidence="31 32">H-5</strain>
    </source>
</reference>
<keyword evidence="12" id="KW-0808">Transferase</keyword>
<evidence type="ECO:0000256" key="21">
    <source>
        <dbReference type="ARBA" id="ARBA00023268"/>
    </source>
</evidence>
<dbReference type="SUPFAM" id="SSF56601">
    <property type="entry name" value="beta-lactamase/transpeptidase-like"/>
    <property type="match status" value="1"/>
</dbReference>
<dbReference type="InterPro" id="IPR023346">
    <property type="entry name" value="Lysozyme-like_dom_sf"/>
</dbReference>
<keyword evidence="9" id="KW-0121">Carboxypeptidase</keyword>
<dbReference type="SUPFAM" id="SSF53955">
    <property type="entry name" value="Lysozyme-like"/>
    <property type="match status" value="1"/>
</dbReference>
<organism evidence="31 32">
    <name type="scientific">Pseudomethylobacillus aquaticus</name>
    <dbReference type="NCBI Taxonomy" id="2676064"/>
    <lineage>
        <taxon>Bacteria</taxon>
        <taxon>Pseudomonadati</taxon>
        <taxon>Pseudomonadota</taxon>
        <taxon>Betaproteobacteria</taxon>
        <taxon>Nitrosomonadales</taxon>
        <taxon>Methylophilaceae</taxon>
        <taxon>Pseudomethylobacillus</taxon>
    </lineage>
</organism>
<evidence type="ECO:0000256" key="17">
    <source>
        <dbReference type="ARBA" id="ARBA00022984"/>
    </source>
</evidence>
<evidence type="ECO:0000256" key="10">
    <source>
        <dbReference type="ARBA" id="ARBA00022670"/>
    </source>
</evidence>
<evidence type="ECO:0000256" key="18">
    <source>
        <dbReference type="ARBA" id="ARBA00022989"/>
    </source>
</evidence>
<gene>
    <name evidence="31" type="ORF">ED236_04275</name>
</gene>
<evidence type="ECO:0000256" key="1">
    <source>
        <dbReference type="ARBA" id="ARBA00004249"/>
    </source>
</evidence>
<evidence type="ECO:0000256" key="11">
    <source>
        <dbReference type="ARBA" id="ARBA00022676"/>
    </source>
</evidence>
<evidence type="ECO:0000256" key="13">
    <source>
        <dbReference type="ARBA" id="ARBA00022692"/>
    </source>
</evidence>
<dbReference type="Gene3D" id="3.40.710.10">
    <property type="entry name" value="DD-peptidase/beta-lactamase superfamily"/>
    <property type="match status" value="2"/>
</dbReference>
<accession>A0A3N0V290</accession>
<evidence type="ECO:0000256" key="6">
    <source>
        <dbReference type="ARBA" id="ARBA00018638"/>
    </source>
</evidence>
<evidence type="ECO:0000259" key="30">
    <source>
        <dbReference type="Pfam" id="PF17092"/>
    </source>
</evidence>
<evidence type="ECO:0000259" key="29">
    <source>
        <dbReference type="Pfam" id="PF00912"/>
    </source>
</evidence>
<evidence type="ECO:0000256" key="12">
    <source>
        <dbReference type="ARBA" id="ARBA00022679"/>
    </source>
</evidence>